<keyword evidence="1" id="KW-1133">Transmembrane helix</keyword>
<comment type="caution">
    <text evidence="2">The sequence shown here is derived from an EMBL/GenBank/DDBJ whole genome shotgun (WGS) entry which is preliminary data.</text>
</comment>
<accession>F3KLQ2</accession>
<dbReference type="HOGENOM" id="CLU_2839198_0_0_2"/>
<proteinExistence type="predicted"/>
<sequence>MKVHQKLTIVGGILLAVTYFIYNYHQTEHSGIGFNYAYVTGISMMIVFIASFILFGIERLKESKSKK</sequence>
<feature type="transmembrane region" description="Helical" evidence="1">
    <location>
        <begin position="7"/>
        <end position="24"/>
    </location>
</feature>
<organism evidence="2">
    <name type="scientific">Candidatus Nitrosarchaeum limnium SFB1</name>
    <dbReference type="NCBI Taxonomy" id="886738"/>
    <lineage>
        <taxon>Archaea</taxon>
        <taxon>Nitrososphaerota</taxon>
        <taxon>Nitrososphaeria</taxon>
        <taxon>Nitrosopumilales</taxon>
        <taxon>Nitrosopumilaceae</taxon>
        <taxon>Nitrosarchaeum</taxon>
    </lineage>
</organism>
<gene>
    <name evidence="2" type="ORF">Nlim_1435</name>
</gene>
<feature type="transmembrane region" description="Helical" evidence="1">
    <location>
        <begin position="36"/>
        <end position="57"/>
    </location>
</feature>
<name>F3KLQ2_9ARCH</name>
<dbReference type="EMBL" id="AEGP01000050">
    <property type="protein sequence ID" value="EGG41636.1"/>
    <property type="molecule type" value="Genomic_DNA"/>
</dbReference>
<evidence type="ECO:0000256" key="1">
    <source>
        <dbReference type="SAM" id="Phobius"/>
    </source>
</evidence>
<evidence type="ECO:0000313" key="2">
    <source>
        <dbReference type="EMBL" id="EGG41636.1"/>
    </source>
</evidence>
<reference evidence="2" key="1">
    <citation type="journal article" date="2011" name="PLoS ONE">
        <title>Genome of a low-salinity ammonia-oxidizing archaeon determined by single-cell and metagenomic analysis.</title>
        <authorList>
            <person name="Blainey P.C."/>
            <person name="Mosier A.C."/>
            <person name="Potanina A."/>
            <person name="Francis C.A."/>
            <person name="Quake S.R."/>
        </authorList>
    </citation>
    <scope>NUCLEOTIDE SEQUENCE [LARGE SCALE GENOMIC DNA]</scope>
    <source>
        <strain evidence="2">SFB1</strain>
    </source>
</reference>
<dbReference type="STRING" id="886738.Nlim_1435"/>
<dbReference type="AlphaFoldDB" id="F3KLQ2"/>
<keyword evidence="1" id="KW-0812">Transmembrane</keyword>
<protein>
    <submittedName>
        <fullName evidence="2">Uncharacterized protein</fullName>
    </submittedName>
</protein>
<keyword evidence="1" id="KW-0472">Membrane</keyword>
<dbReference type="Proteomes" id="UP000004348">
    <property type="component" value="Chromosome"/>
</dbReference>